<dbReference type="AlphaFoldDB" id="A0A0N4YZ37"/>
<accession>A0A0N4YZ37</accession>
<sequence length="95" mass="10349">MMTEVSNQCHTQTGLMREHTAIHPGSLPPAAYQIPFQCSYPMPQGYPSAGGPQPVQWSYMQPIPISFVPPGTIPIPVQTLIAVLAVVAQIHDEVR</sequence>
<evidence type="ECO:0000313" key="2">
    <source>
        <dbReference type="EMBL" id="VDL87403.1"/>
    </source>
</evidence>
<feature type="region of interest" description="Disordered" evidence="1">
    <location>
        <begin position="1"/>
        <end position="22"/>
    </location>
</feature>
<reference evidence="4" key="1">
    <citation type="submission" date="2017-02" db="UniProtKB">
        <authorList>
            <consortium name="WormBaseParasite"/>
        </authorList>
    </citation>
    <scope>IDENTIFICATION</scope>
</reference>
<name>A0A0N4YZ37_NIPBR</name>
<gene>
    <name evidence="2" type="ORF">NBR_LOCUS22510</name>
</gene>
<feature type="compositionally biased region" description="Polar residues" evidence="1">
    <location>
        <begin position="1"/>
        <end position="14"/>
    </location>
</feature>
<evidence type="ECO:0000313" key="3">
    <source>
        <dbReference type="Proteomes" id="UP000271162"/>
    </source>
</evidence>
<keyword evidence="3" id="KW-1185">Reference proteome</keyword>
<evidence type="ECO:0000256" key="1">
    <source>
        <dbReference type="SAM" id="MobiDB-lite"/>
    </source>
</evidence>
<proteinExistence type="predicted"/>
<dbReference type="EMBL" id="UYSL01028224">
    <property type="protein sequence ID" value="VDL87403.1"/>
    <property type="molecule type" value="Genomic_DNA"/>
</dbReference>
<protein>
    <submittedName>
        <fullName evidence="4">DAZ-associated protein 2</fullName>
    </submittedName>
</protein>
<organism evidence="4">
    <name type="scientific">Nippostrongylus brasiliensis</name>
    <name type="common">Rat hookworm</name>
    <dbReference type="NCBI Taxonomy" id="27835"/>
    <lineage>
        <taxon>Eukaryota</taxon>
        <taxon>Metazoa</taxon>
        <taxon>Ecdysozoa</taxon>
        <taxon>Nematoda</taxon>
        <taxon>Chromadorea</taxon>
        <taxon>Rhabditida</taxon>
        <taxon>Rhabditina</taxon>
        <taxon>Rhabditomorpha</taxon>
        <taxon>Strongyloidea</taxon>
        <taxon>Heligmosomidae</taxon>
        <taxon>Nippostrongylus</taxon>
    </lineage>
</organism>
<dbReference type="Proteomes" id="UP000271162">
    <property type="component" value="Unassembled WGS sequence"/>
</dbReference>
<evidence type="ECO:0000313" key="4">
    <source>
        <dbReference type="WBParaSite" id="NBR_0002250901-mRNA-1"/>
    </source>
</evidence>
<dbReference type="WBParaSite" id="NBR_0002250901-mRNA-1">
    <property type="protein sequence ID" value="NBR_0002250901-mRNA-1"/>
    <property type="gene ID" value="NBR_0002250901"/>
</dbReference>
<reference evidence="2 3" key="2">
    <citation type="submission" date="2018-11" db="EMBL/GenBank/DDBJ databases">
        <authorList>
            <consortium name="Pathogen Informatics"/>
        </authorList>
    </citation>
    <scope>NUCLEOTIDE SEQUENCE [LARGE SCALE GENOMIC DNA]</scope>
</reference>